<feature type="compositionally biased region" description="Pro residues" evidence="1">
    <location>
        <begin position="53"/>
        <end position="62"/>
    </location>
</feature>
<evidence type="ECO:0000313" key="2">
    <source>
        <dbReference type="EMBL" id="KAJ1167095.1"/>
    </source>
</evidence>
<dbReference type="EMBL" id="JANPWB010000008">
    <property type="protein sequence ID" value="KAJ1167095.1"/>
    <property type="molecule type" value="Genomic_DNA"/>
</dbReference>
<evidence type="ECO:0000256" key="1">
    <source>
        <dbReference type="SAM" id="MobiDB-lite"/>
    </source>
</evidence>
<gene>
    <name evidence="2" type="ORF">NDU88_007488</name>
</gene>
<feature type="compositionally biased region" description="Pro residues" evidence="1">
    <location>
        <begin position="184"/>
        <end position="199"/>
    </location>
</feature>
<proteinExistence type="predicted"/>
<feature type="compositionally biased region" description="Polar residues" evidence="1">
    <location>
        <begin position="1"/>
        <end position="11"/>
    </location>
</feature>
<reference evidence="2" key="1">
    <citation type="journal article" date="2022" name="bioRxiv">
        <title>Sequencing and chromosome-scale assembly of the giantPleurodeles waltlgenome.</title>
        <authorList>
            <person name="Brown T."/>
            <person name="Elewa A."/>
            <person name="Iarovenko S."/>
            <person name="Subramanian E."/>
            <person name="Araus A.J."/>
            <person name="Petzold A."/>
            <person name="Susuki M."/>
            <person name="Suzuki K.-i.T."/>
            <person name="Hayashi T."/>
            <person name="Toyoda A."/>
            <person name="Oliveira C."/>
            <person name="Osipova E."/>
            <person name="Leigh N.D."/>
            <person name="Simon A."/>
            <person name="Yun M.H."/>
        </authorList>
    </citation>
    <scope>NUCLEOTIDE SEQUENCE</scope>
    <source>
        <strain evidence="2">20211129_DDA</strain>
        <tissue evidence="2">Liver</tissue>
    </source>
</reference>
<name>A0AAV7SSF1_PLEWA</name>
<comment type="caution">
    <text evidence="2">The sequence shown here is derived from an EMBL/GenBank/DDBJ whole genome shotgun (WGS) entry which is preliminary data.</text>
</comment>
<protein>
    <submittedName>
        <fullName evidence="2">Uncharacterized protein</fullName>
    </submittedName>
</protein>
<keyword evidence="3" id="KW-1185">Reference proteome</keyword>
<feature type="region of interest" description="Disordered" evidence="1">
    <location>
        <begin position="1"/>
        <end position="247"/>
    </location>
</feature>
<dbReference type="AlphaFoldDB" id="A0AAV7SSF1"/>
<feature type="compositionally biased region" description="Low complexity" evidence="1">
    <location>
        <begin position="165"/>
        <end position="176"/>
    </location>
</feature>
<evidence type="ECO:0000313" key="3">
    <source>
        <dbReference type="Proteomes" id="UP001066276"/>
    </source>
</evidence>
<feature type="compositionally biased region" description="Pro residues" evidence="1">
    <location>
        <begin position="147"/>
        <end position="164"/>
    </location>
</feature>
<dbReference type="Proteomes" id="UP001066276">
    <property type="component" value="Chromosome 4_2"/>
</dbReference>
<organism evidence="2 3">
    <name type="scientific">Pleurodeles waltl</name>
    <name type="common">Iberian ribbed newt</name>
    <dbReference type="NCBI Taxonomy" id="8319"/>
    <lineage>
        <taxon>Eukaryota</taxon>
        <taxon>Metazoa</taxon>
        <taxon>Chordata</taxon>
        <taxon>Craniata</taxon>
        <taxon>Vertebrata</taxon>
        <taxon>Euteleostomi</taxon>
        <taxon>Amphibia</taxon>
        <taxon>Batrachia</taxon>
        <taxon>Caudata</taxon>
        <taxon>Salamandroidea</taxon>
        <taxon>Salamandridae</taxon>
        <taxon>Pleurodelinae</taxon>
        <taxon>Pleurodeles</taxon>
    </lineage>
</organism>
<feature type="compositionally biased region" description="Polar residues" evidence="1">
    <location>
        <begin position="64"/>
        <end position="97"/>
    </location>
</feature>
<sequence>MAVQSTPATTISHRRHQLHSPIRQSLQPQAKTGALGPAQQRRASPSKLQAPTKPMPVPPCPPSWQATSSFCPVSRPCSNAQPHSGSPATRQQVTQAGQAIHQHLAPRVSNQRRSSTLFLHHWHANGGHQRPAKVTQLTGGQARPPHGDSPPQAPRPPGATPSPPALTHATSAARAAVRSDRRGPCPPGEARPPANPPAPGTNKQLGAPHHRELQCPRCAHPPRPHRAAGPPLPIGKHCQPAPTEDRR</sequence>
<accession>A0AAV7SSF1</accession>
<feature type="compositionally biased region" description="Polar residues" evidence="1">
    <location>
        <begin position="108"/>
        <end position="117"/>
    </location>
</feature>